<dbReference type="PANTHER" id="PTHR45436:SF5">
    <property type="entry name" value="SENSOR HISTIDINE KINASE TRCS"/>
    <property type="match status" value="1"/>
</dbReference>
<dbReference type="Gene3D" id="3.30.565.10">
    <property type="entry name" value="Histidine kinase-like ATPase, C-terminal domain"/>
    <property type="match status" value="1"/>
</dbReference>
<dbReference type="SUPFAM" id="SSF47384">
    <property type="entry name" value="Homodimeric domain of signal transducing histidine kinase"/>
    <property type="match status" value="1"/>
</dbReference>
<sequence length="423" mass="44380">MWRFRLPLRVRLTAVYGALFLVAGLVMLGLTWALVQQRLIDDAAVVNASVCCSSPWEPSPTLPAGDRLTYEYTVQIMGAARDQALGALLTQGSIAVVVVGALAAAAGWVVAGRMLRPLSAITATAARIAAAPEGRRHERLRLDGPRDDVTELADTFDDMLDRLDAAFDAQRRFVANASHELRTPIAVERALVEVAAARPGASDDVRALARELLDVNADQHRLIDGLLLLARSERELAERRFVDLADLAEHATSPAGGVRGDPGSAPGLSRDVAPDAAPEFALELGEAPTAGDPVLLAHLVRNLVENAIRHNLDAGGWVRVATGTDATGRARLEVSNSGPVVAEDAVAGLVEPFRRLGGGVPDRGRTAGAGLGLSIVRAIAEAHGGALHLAARRGGGLVATVTLPREEYGFALDGSAERGDAEG</sequence>
<organism evidence="15">
    <name type="scientific">Agromyces sp. G08B096</name>
    <dbReference type="NCBI Taxonomy" id="3156399"/>
    <lineage>
        <taxon>Bacteria</taxon>
        <taxon>Bacillati</taxon>
        <taxon>Actinomycetota</taxon>
        <taxon>Actinomycetes</taxon>
        <taxon>Micrococcales</taxon>
        <taxon>Microbacteriaceae</taxon>
        <taxon>Agromyces</taxon>
    </lineage>
</organism>
<evidence type="ECO:0000259" key="14">
    <source>
        <dbReference type="PROSITE" id="PS50885"/>
    </source>
</evidence>
<feature type="transmembrane region" description="Helical" evidence="12">
    <location>
        <begin position="12"/>
        <end position="35"/>
    </location>
</feature>
<dbReference type="InterPro" id="IPR050428">
    <property type="entry name" value="TCS_sensor_his_kinase"/>
</dbReference>
<feature type="domain" description="HAMP" evidence="14">
    <location>
        <begin position="112"/>
        <end position="168"/>
    </location>
</feature>
<keyword evidence="9" id="KW-0902">Two-component regulatory system</keyword>
<evidence type="ECO:0000256" key="5">
    <source>
        <dbReference type="ARBA" id="ARBA00022679"/>
    </source>
</evidence>
<dbReference type="Pfam" id="PF00512">
    <property type="entry name" value="HisKA"/>
    <property type="match status" value="1"/>
</dbReference>
<dbReference type="InterPro" id="IPR005467">
    <property type="entry name" value="His_kinase_dom"/>
</dbReference>
<dbReference type="InterPro" id="IPR036097">
    <property type="entry name" value="HisK_dim/P_sf"/>
</dbReference>
<dbReference type="SMART" id="SM00304">
    <property type="entry name" value="HAMP"/>
    <property type="match status" value="1"/>
</dbReference>
<dbReference type="InterPro" id="IPR003661">
    <property type="entry name" value="HisK_dim/P_dom"/>
</dbReference>
<dbReference type="AlphaFoldDB" id="A0AAU7W8D8"/>
<dbReference type="InterPro" id="IPR003660">
    <property type="entry name" value="HAMP_dom"/>
</dbReference>
<proteinExistence type="predicted"/>
<dbReference type="Gene3D" id="1.10.287.130">
    <property type="match status" value="1"/>
</dbReference>
<dbReference type="PROSITE" id="PS50885">
    <property type="entry name" value="HAMP"/>
    <property type="match status" value="1"/>
</dbReference>
<dbReference type="CDD" id="cd00082">
    <property type="entry name" value="HisKA"/>
    <property type="match status" value="1"/>
</dbReference>
<evidence type="ECO:0000256" key="1">
    <source>
        <dbReference type="ARBA" id="ARBA00000085"/>
    </source>
</evidence>
<comment type="subcellular location">
    <subcellularLocation>
        <location evidence="2">Cell membrane</location>
    </subcellularLocation>
</comment>
<feature type="transmembrane region" description="Helical" evidence="12">
    <location>
        <begin position="92"/>
        <end position="111"/>
    </location>
</feature>
<dbReference type="PANTHER" id="PTHR45436">
    <property type="entry name" value="SENSOR HISTIDINE KINASE YKOH"/>
    <property type="match status" value="1"/>
</dbReference>
<dbReference type="SMART" id="SM00388">
    <property type="entry name" value="HisKA"/>
    <property type="match status" value="1"/>
</dbReference>
<evidence type="ECO:0000259" key="13">
    <source>
        <dbReference type="PROSITE" id="PS50109"/>
    </source>
</evidence>
<dbReference type="InterPro" id="IPR003594">
    <property type="entry name" value="HATPase_dom"/>
</dbReference>
<dbReference type="SUPFAM" id="SSF55874">
    <property type="entry name" value="ATPase domain of HSP90 chaperone/DNA topoisomerase II/histidine kinase"/>
    <property type="match status" value="1"/>
</dbReference>
<dbReference type="PRINTS" id="PR00344">
    <property type="entry name" value="BCTRLSENSOR"/>
</dbReference>
<evidence type="ECO:0000256" key="10">
    <source>
        <dbReference type="ARBA" id="ARBA00023136"/>
    </source>
</evidence>
<dbReference type="RefSeq" id="WP_350348758.1">
    <property type="nucleotide sequence ID" value="NZ_CP158374.1"/>
</dbReference>
<keyword evidence="5" id="KW-0808">Transferase</keyword>
<evidence type="ECO:0000256" key="9">
    <source>
        <dbReference type="ARBA" id="ARBA00023012"/>
    </source>
</evidence>
<evidence type="ECO:0000256" key="2">
    <source>
        <dbReference type="ARBA" id="ARBA00004236"/>
    </source>
</evidence>
<dbReference type="GO" id="GO:0005886">
    <property type="term" value="C:plasma membrane"/>
    <property type="evidence" value="ECO:0007669"/>
    <property type="project" value="UniProtKB-SubCell"/>
</dbReference>
<evidence type="ECO:0000256" key="4">
    <source>
        <dbReference type="ARBA" id="ARBA00022553"/>
    </source>
</evidence>
<keyword evidence="4" id="KW-0597">Phosphoprotein</keyword>
<keyword evidence="7 15" id="KW-0418">Kinase</keyword>
<dbReference type="EMBL" id="CP158374">
    <property type="protein sequence ID" value="XBX82742.1"/>
    <property type="molecule type" value="Genomic_DNA"/>
</dbReference>
<evidence type="ECO:0000256" key="11">
    <source>
        <dbReference type="SAM" id="MobiDB-lite"/>
    </source>
</evidence>
<dbReference type="GO" id="GO:0000155">
    <property type="term" value="F:phosphorelay sensor kinase activity"/>
    <property type="evidence" value="ECO:0007669"/>
    <property type="project" value="InterPro"/>
</dbReference>
<dbReference type="Pfam" id="PF00672">
    <property type="entry name" value="HAMP"/>
    <property type="match status" value="1"/>
</dbReference>
<reference evidence="15" key="1">
    <citation type="submission" date="2024-05" db="EMBL/GenBank/DDBJ databases">
        <authorList>
            <person name="Yu L."/>
        </authorList>
    </citation>
    <scope>NUCLEOTIDE SEQUENCE</scope>
    <source>
        <strain evidence="15">G08B096</strain>
    </source>
</reference>
<name>A0AAU7W8D8_9MICO</name>
<protein>
    <recommendedName>
        <fullName evidence="3">histidine kinase</fullName>
        <ecNumber evidence="3">2.7.13.3</ecNumber>
    </recommendedName>
</protein>
<dbReference type="Pfam" id="PF02518">
    <property type="entry name" value="HATPase_c"/>
    <property type="match status" value="1"/>
</dbReference>
<dbReference type="InterPro" id="IPR004358">
    <property type="entry name" value="Sig_transdc_His_kin-like_C"/>
</dbReference>
<feature type="domain" description="Histidine kinase" evidence="13">
    <location>
        <begin position="176"/>
        <end position="407"/>
    </location>
</feature>
<evidence type="ECO:0000313" key="15">
    <source>
        <dbReference type="EMBL" id="XBX82742.1"/>
    </source>
</evidence>
<dbReference type="Gene3D" id="6.10.340.10">
    <property type="match status" value="1"/>
</dbReference>
<dbReference type="EC" id="2.7.13.3" evidence="3"/>
<evidence type="ECO:0000256" key="3">
    <source>
        <dbReference type="ARBA" id="ARBA00012438"/>
    </source>
</evidence>
<dbReference type="CDD" id="cd00075">
    <property type="entry name" value="HATPase"/>
    <property type="match status" value="1"/>
</dbReference>
<keyword evidence="10 12" id="KW-0472">Membrane</keyword>
<accession>A0AAU7W8D8</accession>
<evidence type="ECO:0000256" key="7">
    <source>
        <dbReference type="ARBA" id="ARBA00022777"/>
    </source>
</evidence>
<dbReference type="SMART" id="SM00387">
    <property type="entry name" value="HATPase_c"/>
    <property type="match status" value="1"/>
</dbReference>
<feature type="region of interest" description="Disordered" evidence="11">
    <location>
        <begin position="252"/>
        <end position="272"/>
    </location>
</feature>
<comment type="catalytic activity">
    <reaction evidence="1">
        <text>ATP + protein L-histidine = ADP + protein N-phospho-L-histidine.</text>
        <dbReference type="EC" id="2.7.13.3"/>
    </reaction>
</comment>
<evidence type="ECO:0000256" key="6">
    <source>
        <dbReference type="ARBA" id="ARBA00022692"/>
    </source>
</evidence>
<evidence type="ECO:0000256" key="12">
    <source>
        <dbReference type="SAM" id="Phobius"/>
    </source>
</evidence>
<gene>
    <name evidence="15" type="ORF">ABIQ69_02160</name>
</gene>
<evidence type="ECO:0000256" key="8">
    <source>
        <dbReference type="ARBA" id="ARBA00022989"/>
    </source>
</evidence>
<keyword evidence="8 12" id="KW-1133">Transmembrane helix</keyword>
<keyword evidence="6 12" id="KW-0812">Transmembrane</keyword>
<dbReference type="PROSITE" id="PS50109">
    <property type="entry name" value="HIS_KIN"/>
    <property type="match status" value="1"/>
</dbReference>
<dbReference type="InterPro" id="IPR036890">
    <property type="entry name" value="HATPase_C_sf"/>
</dbReference>